<proteinExistence type="predicted"/>
<feature type="domain" description="ATP-grasp" evidence="5">
    <location>
        <begin position="108"/>
        <end position="301"/>
    </location>
</feature>
<dbReference type="InterPro" id="IPR013815">
    <property type="entry name" value="ATP_grasp_subdomain_1"/>
</dbReference>
<reference evidence="6 7" key="1">
    <citation type="submission" date="2020-08" db="EMBL/GenBank/DDBJ databases">
        <title>Genomic Encyclopedia of Type Strains, Phase III (KMG-III): the genomes of soil and plant-associated and newly described type strains.</title>
        <authorList>
            <person name="Whitman W."/>
        </authorList>
    </citation>
    <scope>NUCLEOTIDE SEQUENCE [LARGE SCALE GENOMIC DNA]</scope>
    <source>
        <strain evidence="6 7">CECT 8840</strain>
    </source>
</reference>
<name>A0A7W7VQV0_9ACTN</name>
<dbReference type="PANTHER" id="PTHR43585">
    <property type="entry name" value="FUMIPYRROLE BIOSYNTHESIS PROTEIN C"/>
    <property type="match status" value="1"/>
</dbReference>
<dbReference type="AlphaFoldDB" id="A0A7W7VQV0"/>
<protein>
    <submittedName>
        <fullName evidence="6">Biotin carboxylase</fullName>
    </submittedName>
</protein>
<dbReference type="Gene3D" id="3.30.1490.20">
    <property type="entry name" value="ATP-grasp fold, A domain"/>
    <property type="match status" value="1"/>
</dbReference>
<keyword evidence="2 4" id="KW-0547">Nucleotide-binding</keyword>
<accession>A0A7W7VQV0</accession>
<dbReference type="GO" id="GO:0005524">
    <property type="term" value="F:ATP binding"/>
    <property type="evidence" value="ECO:0007669"/>
    <property type="project" value="UniProtKB-UniRule"/>
</dbReference>
<dbReference type="RefSeq" id="WP_184720654.1">
    <property type="nucleotide sequence ID" value="NZ_JACHJP010000008.1"/>
</dbReference>
<dbReference type="EMBL" id="JACHJP010000008">
    <property type="protein sequence ID" value="MBB4918929.1"/>
    <property type="molecule type" value="Genomic_DNA"/>
</dbReference>
<dbReference type="Pfam" id="PF18603">
    <property type="entry name" value="LAL_C2"/>
    <property type="match status" value="1"/>
</dbReference>
<evidence type="ECO:0000256" key="1">
    <source>
        <dbReference type="ARBA" id="ARBA00022598"/>
    </source>
</evidence>
<dbReference type="SUPFAM" id="SSF56059">
    <property type="entry name" value="Glutathione synthetase ATP-binding domain-like"/>
    <property type="match status" value="1"/>
</dbReference>
<dbReference type="Gene3D" id="3.40.50.20">
    <property type="match status" value="1"/>
</dbReference>
<evidence type="ECO:0000259" key="5">
    <source>
        <dbReference type="PROSITE" id="PS50975"/>
    </source>
</evidence>
<keyword evidence="7" id="KW-1185">Reference proteome</keyword>
<dbReference type="InterPro" id="IPR040570">
    <property type="entry name" value="LAL_C2"/>
</dbReference>
<organism evidence="6 7">
    <name type="scientific">Streptosporangium saharense</name>
    <dbReference type="NCBI Taxonomy" id="1706840"/>
    <lineage>
        <taxon>Bacteria</taxon>
        <taxon>Bacillati</taxon>
        <taxon>Actinomycetota</taxon>
        <taxon>Actinomycetes</taxon>
        <taxon>Streptosporangiales</taxon>
        <taxon>Streptosporangiaceae</taxon>
        <taxon>Streptosporangium</taxon>
    </lineage>
</organism>
<dbReference type="GO" id="GO:0046872">
    <property type="term" value="F:metal ion binding"/>
    <property type="evidence" value="ECO:0007669"/>
    <property type="project" value="InterPro"/>
</dbReference>
<dbReference type="Proteomes" id="UP000552644">
    <property type="component" value="Unassembled WGS sequence"/>
</dbReference>
<evidence type="ECO:0000313" key="7">
    <source>
        <dbReference type="Proteomes" id="UP000552644"/>
    </source>
</evidence>
<dbReference type="InterPro" id="IPR005479">
    <property type="entry name" value="CPAse_ATP-bd"/>
</dbReference>
<evidence type="ECO:0000256" key="2">
    <source>
        <dbReference type="ARBA" id="ARBA00022741"/>
    </source>
</evidence>
<evidence type="ECO:0000313" key="6">
    <source>
        <dbReference type="EMBL" id="MBB4918929.1"/>
    </source>
</evidence>
<evidence type="ECO:0000256" key="4">
    <source>
        <dbReference type="PROSITE-ProRule" id="PRU00409"/>
    </source>
</evidence>
<dbReference type="InterPro" id="IPR016185">
    <property type="entry name" value="PreATP-grasp_dom_sf"/>
</dbReference>
<comment type="caution">
    <text evidence="6">The sequence shown here is derived from an EMBL/GenBank/DDBJ whole genome shotgun (WGS) entry which is preliminary data.</text>
</comment>
<dbReference type="PANTHER" id="PTHR43585:SF2">
    <property type="entry name" value="ATP-GRASP ENZYME FSQD"/>
    <property type="match status" value="1"/>
</dbReference>
<dbReference type="PROSITE" id="PS50975">
    <property type="entry name" value="ATP_GRASP"/>
    <property type="match status" value="1"/>
</dbReference>
<dbReference type="InterPro" id="IPR011761">
    <property type="entry name" value="ATP-grasp"/>
</dbReference>
<keyword evidence="1" id="KW-0436">Ligase</keyword>
<dbReference type="SUPFAM" id="SSF52440">
    <property type="entry name" value="PreATP-grasp domain"/>
    <property type="match status" value="1"/>
</dbReference>
<dbReference type="InterPro" id="IPR052032">
    <property type="entry name" value="ATP-dep_AA_Ligase"/>
</dbReference>
<evidence type="ECO:0000256" key="3">
    <source>
        <dbReference type="ARBA" id="ARBA00022840"/>
    </source>
</evidence>
<dbReference type="Gene3D" id="3.30.470.20">
    <property type="entry name" value="ATP-grasp fold, B domain"/>
    <property type="match status" value="1"/>
</dbReference>
<gene>
    <name evidence="6" type="ORF">FHS44_006065</name>
</gene>
<keyword evidence="3 4" id="KW-0067">ATP-binding</keyword>
<dbReference type="Pfam" id="PF02786">
    <property type="entry name" value="CPSase_L_D2"/>
    <property type="match status" value="1"/>
</dbReference>
<dbReference type="GO" id="GO:0016874">
    <property type="term" value="F:ligase activity"/>
    <property type="evidence" value="ECO:0007669"/>
    <property type="project" value="UniProtKB-KW"/>
</dbReference>
<sequence length="411" mass="44154">MRNLIVLGGGEDQIPAYREGRRLGYRVIGVDQRPDALGAAEADHFLCMTSRDPEGIARALGPVDVAAVISPASDAAQESVAALSRIYRTAHQVAPDALRCSVDKGFFREVVARVGLPTYRHVQDDDVDNLMTAAAEIGYPLIVKPADSSGSKGITVLDDPADLPGALEYARKYSFSRQVILEELVEGRHGAVECFLAGGELAFMAVTDRVITGRPAMISVSHTVPADLDEDVHTRLREAVVAICAEVGHRQGPVNLDFVLTPAGDIHLIEMGARLGGNGMPLMVRHAFGLNTVEAAIRLALGEPLTIDVTRRRTATLRILAAETDGTLTAVEGLDALRRMPEVVEVQVFKSPGDHVNAYTQAGHKLGYLVMVADTREALDEAVDRALRTLRFEIEPDTRGQQCSPASPSAS</sequence>